<dbReference type="KEGG" id="tva:4772122"/>
<feature type="repeat" description="ANK" evidence="1">
    <location>
        <begin position="226"/>
        <end position="258"/>
    </location>
</feature>
<organism evidence="2 3">
    <name type="scientific">Trichomonas vaginalis (strain ATCC PRA-98 / G3)</name>
    <dbReference type="NCBI Taxonomy" id="412133"/>
    <lineage>
        <taxon>Eukaryota</taxon>
        <taxon>Metamonada</taxon>
        <taxon>Parabasalia</taxon>
        <taxon>Trichomonadida</taxon>
        <taxon>Trichomonadidae</taxon>
        <taxon>Trichomonas</taxon>
    </lineage>
</organism>
<sequence length="326" mass="35212">MAAIPENVAKYLTPGSTDLNAADDRNETPLSRAVVAKDVEAVKYLVANKVDVNKCVKKGEVTPVLLAARSQSLEIVKLLVDAGVDVNKKTKRGESPLHAAAKVGPVSVIQYLLEHKADVNAHNDSFWTPISIASKFLDVEAIKVFLANGADAKLKDMKENSCIFLAASKGKYDIMKYLIDQGLEVNYKKANLDGQTLLHLAAEGGNTQCVELCLANGSDLTKKDMFNNTPLDNACWAGDLNMIKFLVGKGAKPISANKSKNTILNLYLMSEKEPTVEGIKYIIGLGVNVNEPNIHGNTALSIATSKDWKEAEKYLKSINAKAGTPL</sequence>
<dbReference type="PANTHER" id="PTHR44207">
    <property type="entry name" value="SURFACE ANTIGEN BSPA-LIKE-RELATED"/>
    <property type="match status" value="1"/>
</dbReference>
<name>A2DZR6_TRIV3</name>
<dbReference type="SMART" id="SM00248">
    <property type="entry name" value="ANK"/>
    <property type="match status" value="8"/>
</dbReference>
<keyword evidence="1" id="KW-0040">ANK repeat</keyword>
<dbReference type="Pfam" id="PF12796">
    <property type="entry name" value="Ank_2"/>
    <property type="match status" value="2"/>
</dbReference>
<accession>A2DZR6</accession>
<dbReference type="PROSITE" id="PS50088">
    <property type="entry name" value="ANK_REPEAT"/>
    <property type="match status" value="5"/>
</dbReference>
<proteinExistence type="predicted"/>
<dbReference type="VEuPathDB" id="TrichDB:TVAGG3_0261390"/>
<dbReference type="PANTHER" id="PTHR44207:SF2">
    <property type="entry name" value="REPEAT PROTEIN, PUTATIVE-RELATED"/>
    <property type="match status" value="1"/>
</dbReference>
<gene>
    <name evidence="2" type="ORF">TVAG_351820</name>
</gene>
<dbReference type="Proteomes" id="UP000001542">
    <property type="component" value="Unassembled WGS sequence"/>
</dbReference>
<dbReference type="InParanoid" id="A2DZR6"/>
<dbReference type="InterPro" id="IPR002110">
    <property type="entry name" value="Ankyrin_rpt"/>
</dbReference>
<dbReference type="OrthoDB" id="1722345at2759"/>
<evidence type="ECO:0000313" key="2">
    <source>
        <dbReference type="EMBL" id="EAY14134.1"/>
    </source>
</evidence>
<dbReference type="SMR" id="A2DZR6"/>
<dbReference type="eggNOG" id="KOG4177">
    <property type="taxonomic scope" value="Eukaryota"/>
</dbReference>
<evidence type="ECO:0000256" key="1">
    <source>
        <dbReference type="PROSITE-ProRule" id="PRU00023"/>
    </source>
</evidence>
<feature type="repeat" description="ANK" evidence="1">
    <location>
        <begin position="59"/>
        <end position="91"/>
    </location>
</feature>
<feature type="repeat" description="ANK" evidence="1">
    <location>
        <begin position="193"/>
        <end position="225"/>
    </location>
</feature>
<dbReference type="VEuPathDB" id="TrichDB:TVAG_351820"/>
<dbReference type="EMBL" id="DS113275">
    <property type="protein sequence ID" value="EAY14134.1"/>
    <property type="molecule type" value="Genomic_DNA"/>
</dbReference>
<reference evidence="2" key="1">
    <citation type="submission" date="2006-10" db="EMBL/GenBank/DDBJ databases">
        <authorList>
            <person name="Amadeo P."/>
            <person name="Zhao Q."/>
            <person name="Wortman J."/>
            <person name="Fraser-Liggett C."/>
            <person name="Carlton J."/>
        </authorList>
    </citation>
    <scope>NUCLEOTIDE SEQUENCE</scope>
    <source>
        <strain evidence="2">G3</strain>
    </source>
</reference>
<feature type="repeat" description="ANK" evidence="1">
    <location>
        <begin position="92"/>
        <end position="124"/>
    </location>
</feature>
<dbReference type="RefSeq" id="XP_001326357.1">
    <property type="nucleotide sequence ID" value="XM_001326322.1"/>
</dbReference>
<dbReference type="AlphaFoldDB" id="A2DZR6"/>
<protein>
    <submittedName>
        <fullName evidence="2">Uncoordinated, putative</fullName>
    </submittedName>
</protein>
<dbReference type="InterPro" id="IPR036770">
    <property type="entry name" value="Ankyrin_rpt-contain_sf"/>
</dbReference>
<dbReference type="SUPFAM" id="SSF48403">
    <property type="entry name" value="Ankyrin repeat"/>
    <property type="match status" value="1"/>
</dbReference>
<reference evidence="2" key="2">
    <citation type="journal article" date="2007" name="Science">
        <title>Draft genome sequence of the sexually transmitted pathogen Trichomonas vaginalis.</title>
        <authorList>
            <person name="Carlton J.M."/>
            <person name="Hirt R.P."/>
            <person name="Silva J.C."/>
            <person name="Delcher A.L."/>
            <person name="Schatz M."/>
            <person name="Zhao Q."/>
            <person name="Wortman J.R."/>
            <person name="Bidwell S.L."/>
            <person name="Alsmark U.C.M."/>
            <person name="Besteiro S."/>
            <person name="Sicheritz-Ponten T."/>
            <person name="Noel C.J."/>
            <person name="Dacks J.B."/>
            <person name="Foster P.G."/>
            <person name="Simillion C."/>
            <person name="Van de Peer Y."/>
            <person name="Miranda-Saavedra D."/>
            <person name="Barton G.J."/>
            <person name="Westrop G.D."/>
            <person name="Mueller S."/>
            <person name="Dessi D."/>
            <person name="Fiori P.L."/>
            <person name="Ren Q."/>
            <person name="Paulsen I."/>
            <person name="Zhang H."/>
            <person name="Bastida-Corcuera F.D."/>
            <person name="Simoes-Barbosa A."/>
            <person name="Brown M.T."/>
            <person name="Hayes R.D."/>
            <person name="Mukherjee M."/>
            <person name="Okumura C.Y."/>
            <person name="Schneider R."/>
            <person name="Smith A.J."/>
            <person name="Vanacova S."/>
            <person name="Villalvazo M."/>
            <person name="Haas B.J."/>
            <person name="Pertea M."/>
            <person name="Feldblyum T.V."/>
            <person name="Utterback T.R."/>
            <person name="Shu C.L."/>
            <person name="Osoegawa K."/>
            <person name="de Jong P.J."/>
            <person name="Hrdy I."/>
            <person name="Horvathova L."/>
            <person name="Zubacova Z."/>
            <person name="Dolezal P."/>
            <person name="Malik S.B."/>
            <person name="Logsdon J.M. Jr."/>
            <person name="Henze K."/>
            <person name="Gupta A."/>
            <person name="Wang C.C."/>
            <person name="Dunne R.L."/>
            <person name="Upcroft J.A."/>
            <person name="Upcroft P."/>
            <person name="White O."/>
            <person name="Salzberg S.L."/>
            <person name="Tang P."/>
            <person name="Chiu C.-H."/>
            <person name="Lee Y.-S."/>
            <person name="Embley T.M."/>
            <person name="Coombs G.H."/>
            <person name="Mottram J.C."/>
            <person name="Tachezy J."/>
            <person name="Fraser-Liggett C.M."/>
            <person name="Johnson P.J."/>
        </authorList>
    </citation>
    <scope>NUCLEOTIDE SEQUENCE [LARGE SCALE GENOMIC DNA]</scope>
    <source>
        <strain evidence="2">G3</strain>
    </source>
</reference>
<dbReference type="Gene3D" id="1.25.40.20">
    <property type="entry name" value="Ankyrin repeat-containing domain"/>
    <property type="match status" value="1"/>
</dbReference>
<feature type="repeat" description="ANK" evidence="1">
    <location>
        <begin position="158"/>
        <end position="190"/>
    </location>
</feature>
<dbReference type="STRING" id="5722.A2DZR6"/>
<evidence type="ECO:0000313" key="3">
    <source>
        <dbReference type="Proteomes" id="UP000001542"/>
    </source>
</evidence>
<keyword evidence="3" id="KW-1185">Reference proteome</keyword>
<dbReference type="PROSITE" id="PS50297">
    <property type="entry name" value="ANK_REP_REGION"/>
    <property type="match status" value="3"/>
</dbReference>